<evidence type="ECO:0000313" key="1">
    <source>
        <dbReference type="EMBL" id="TWU31194.1"/>
    </source>
</evidence>
<evidence type="ECO:0000313" key="2">
    <source>
        <dbReference type="Proteomes" id="UP000319143"/>
    </source>
</evidence>
<name>A0A5C6D5W0_9BACT</name>
<dbReference type="AlphaFoldDB" id="A0A5C6D5W0"/>
<dbReference type="Proteomes" id="UP000319143">
    <property type="component" value="Unassembled WGS sequence"/>
</dbReference>
<comment type="caution">
    <text evidence="1">The sequence shown here is derived from an EMBL/GenBank/DDBJ whole genome shotgun (WGS) entry which is preliminary data.</text>
</comment>
<keyword evidence="2" id="KW-1185">Reference proteome</keyword>
<dbReference type="EMBL" id="SJPV01000018">
    <property type="protein sequence ID" value="TWU31194.1"/>
    <property type="molecule type" value="Genomic_DNA"/>
</dbReference>
<accession>A0A5C6D5W0</accession>
<organism evidence="1 2">
    <name type="scientific">Novipirellula artificiosorum</name>
    <dbReference type="NCBI Taxonomy" id="2528016"/>
    <lineage>
        <taxon>Bacteria</taxon>
        <taxon>Pseudomonadati</taxon>
        <taxon>Planctomycetota</taxon>
        <taxon>Planctomycetia</taxon>
        <taxon>Pirellulales</taxon>
        <taxon>Pirellulaceae</taxon>
        <taxon>Novipirellula</taxon>
    </lineage>
</organism>
<sequence>MTLLSSLSSVLLTQLLYSFVATNARFRSLKQVC</sequence>
<gene>
    <name evidence="1" type="ORF">Poly41_63850</name>
</gene>
<protein>
    <submittedName>
        <fullName evidence="1">Uncharacterized protein</fullName>
    </submittedName>
</protein>
<reference evidence="1 2" key="1">
    <citation type="submission" date="2019-02" db="EMBL/GenBank/DDBJ databases">
        <title>Deep-cultivation of Planctomycetes and their phenomic and genomic characterization uncovers novel biology.</title>
        <authorList>
            <person name="Wiegand S."/>
            <person name="Jogler M."/>
            <person name="Boedeker C."/>
            <person name="Pinto D."/>
            <person name="Vollmers J."/>
            <person name="Rivas-Marin E."/>
            <person name="Kohn T."/>
            <person name="Peeters S.H."/>
            <person name="Heuer A."/>
            <person name="Rast P."/>
            <person name="Oberbeckmann S."/>
            <person name="Bunk B."/>
            <person name="Jeske O."/>
            <person name="Meyerdierks A."/>
            <person name="Storesund J.E."/>
            <person name="Kallscheuer N."/>
            <person name="Luecker S."/>
            <person name="Lage O.M."/>
            <person name="Pohl T."/>
            <person name="Merkel B.J."/>
            <person name="Hornburger P."/>
            <person name="Mueller R.-W."/>
            <person name="Bruemmer F."/>
            <person name="Labrenz M."/>
            <person name="Spormann A.M."/>
            <person name="Op Den Camp H."/>
            <person name="Overmann J."/>
            <person name="Amann R."/>
            <person name="Jetten M.S.M."/>
            <person name="Mascher T."/>
            <person name="Medema M.H."/>
            <person name="Devos D.P."/>
            <person name="Kaster A.-K."/>
            <person name="Ovreas L."/>
            <person name="Rohde M."/>
            <person name="Galperin M.Y."/>
            <person name="Jogler C."/>
        </authorList>
    </citation>
    <scope>NUCLEOTIDE SEQUENCE [LARGE SCALE GENOMIC DNA]</scope>
    <source>
        <strain evidence="1 2">Poly41</strain>
    </source>
</reference>
<proteinExistence type="predicted"/>